<evidence type="ECO:0000313" key="6">
    <source>
        <dbReference type="Proteomes" id="UP000298653"/>
    </source>
</evidence>
<dbReference type="KEGG" id="arf:AR1Y2_0423"/>
<dbReference type="PANTHER" id="PTHR31915">
    <property type="entry name" value="SKICH DOMAIN-CONTAINING PROTEIN"/>
    <property type="match status" value="1"/>
</dbReference>
<evidence type="ECO:0000259" key="4">
    <source>
        <dbReference type="Pfam" id="PF10145"/>
    </source>
</evidence>
<protein>
    <submittedName>
        <fullName evidence="5">Phage tail length tape-measure protein</fullName>
    </submittedName>
</protein>
<keyword evidence="3" id="KW-0812">Transmembrane</keyword>
<dbReference type="Proteomes" id="UP000298653">
    <property type="component" value="Chromosome"/>
</dbReference>
<dbReference type="OrthoDB" id="2015953at2"/>
<feature type="region of interest" description="Disordered" evidence="2">
    <location>
        <begin position="23"/>
        <end position="60"/>
    </location>
</feature>
<reference evidence="5 6" key="1">
    <citation type="submission" date="2019-05" db="EMBL/GenBank/DDBJ databases">
        <title>Complete genome sequencing of Anaerostipes rhamnosivorans.</title>
        <authorList>
            <person name="Bui T.P.N."/>
            <person name="de Vos W.M."/>
        </authorList>
    </citation>
    <scope>NUCLEOTIDE SEQUENCE [LARGE SCALE GENOMIC DNA]</scope>
    <source>
        <strain evidence="5 6">1y2</strain>
    </source>
</reference>
<dbReference type="PANTHER" id="PTHR31915:SF6">
    <property type="entry name" value="SKICH DOMAIN-CONTAINING PROTEIN"/>
    <property type="match status" value="1"/>
</dbReference>
<keyword evidence="3" id="KW-0472">Membrane</keyword>
<feature type="transmembrane region" description="Helical" evidence="3">
    <location>
        <begin position="603"/>
        <end position="627"/>
    </location>
</feature>
<evidence type="ECO:0000313" key="5">
    <source>
        <dbReference type="EMBL" id="QCP33877.1"/>
    </source>
</evidence>
<feature type="coiled-coil region" evidence="1">
    <location>
        <begin position="1606"/>
        <end position="1633"/>
    </location>
</feature>
<keyword evidence="1" id="KW-0175">Coiled coil</keyword>
<dbReference type="InterPro" id="IPR010090">
    <property type="entry name" value="Phage_tape_meas"/>
</dbReference>
<dbReference type="NCBIfam" id="TIGR01760">
    <property type="entry name" value="tape_meas_TP901"/>
    <property type="match status" value="1"/>
</dbReference>
<feature type="coiled-coil region" evidence="1">
    <location>
        <begin position="764"/>
        <end position="869"/>
    </location>
</feature>
<evidence type="ECO:0000256" key="1">
    <source>
        <dbReference type="SAM" id="Coils"/>
    </source>
</evidence>
<sequence>MADNKIEIEVALNTEKIEKDWSRLAKTSGNEAEKASAQGQKSFKDTEKQSQNSSKKVGEHWKAASGIAKNALKSGMGGAKKVIRKTTQILVDAGTAAVKTGITFENAFAGVKKTVNASDKEMEQLRKGILDMSKELPESASEIAAVAEEAGKLGIKSNGILGFTKTMIQLGDSTSLSTEEAATSLSKLADITQMPQTEFSRLGSTVVALSGQLDTSEKKITDMAVEIAGAGHEAGMSETEILSFAGILSSAGQEAEAGSTAFSQLTSKMNQAAASGGNDLNEFARISGTSSEQFKKAFQEDAAGAVGSFLQGLDQINQNGGNTVKTLENLGLSDVQVQDTLLKAAEASGTFTETLAAGNQAWSDNTALQDKAGQQYETTENKISTLSNKFSQLGISIFDNVNNPIREAIDVVSGYVDQLQEVFDKKGLEGLAGELGSIFANLAEDVAKQAPTLIKTASQVVKAFISGLVKNGPKIQSAAKSLVKSLAGGIADVLPKEMGTAFRNLSNILIQVADKGITVLAKSLGFIAENFKIILPLIASTVAAVKTLLIVKSVVSAIDAAKTATESATVTTTLLKTALSVVSGEMKAAEAATLLCSKALAALGGPIGIAVIAIGALAAGIVAYNLTVDRTSELEKRVVSRQKSVNKSYQDLTKKLQENKKARDEAIHSAGQEGKKADKLFQKLQQLTKIENKSTGQKKQIKTIVDQLNEVLPDLNLNYDAENDKLNKSTSSIRKNIKAQKELLKAKAYAKQQEKTIDDIVETEEKQEKYIKEQEAAYEDLQKAKKKMGDAEQKSKDSGYGKVEEAAFAKAQKEAIKAEQAYKDITDKVDKTKKKLKELNGEYDSLGKKEIASENFAEYTANINKLAKEAGIKAKEIPESIGKGIQDGIYAGPQTGKDLLKLIDLDTLRKDVIAKSKDTGIDIPKKLSEGIASGSISYKDAIKQMSNLSDFQDAINKAGLAGVEIPKKLTEGIANGKYAVPQSIEQIQALIKFDQLANTAFQNGVKIPKEISKGIASGEMAPSEAVKQLQDYINFDSMITNFGLAGDKSVKDLVAKLNNGDISLQQAMSGIKNIVSEDAKQVPLSFGNGMMQNMFAVDESSNQMTDTVKQNTENIDTTSGGTNVVQTFGNGITLGLPLLQTATDLFKTQLQQSVNTDLSPEAGVTGMSYANGFMPILSYVDTSAGSLKTTAIEATSGGTMAPNGINLGKSFNMALTEQAGGAKTAGGAYKKKAKEGASGGTMKKEANLLGGSFISTLLATANKAQIAGETVKKAGTKALQNTSGYKSAGAKAGEAYASGITSKSSQVAAKGKELSDKTASGVTANKGKIKTAAQTAVNGAKSVSVSGFTSVGKNIAKGIASGINNNSAVVSVAAAKVIREAKNAANQEADSHSPSRVFRDQVGKYLPLGMAVGITKNTSKVVQATKEMTQASINAARNDLQIHSPSIKFDKIVGRNIPKGIAKGIKKEQKSVVSATKSMIASLEKAAKNPFGKFEQTGTTFVDKFEETLNKKKDSSIKAIKKLVDDQVKALKKQNKSKSKDYTKAGKSIVSAYTKAITSETKKLVTKAEKEIEEISKKFQEDYDHIKSLQDGLEDKQKSYGNIYDLDQNIADIKQYQNNLKALENKIPDSMMEHILGMNIEDATEYMEWFRSLSAAEQKAYTDKWKQQESMSENFSKSFFADDISRLNKEYSKKINEATAGLEKQMKNIGKNIMRGMAKGMKSETKNLNKTIRDICNKVVKAAKKKLGVNSPSRVFAEIGKYNIQGAEQGQEKEAPKLYKQMEHVADTMAEKFAKAQMNIPRLQDKLQAAVARQSAKFMANVQPQIIYAGGGSDTTKIEKTVYTGPEKIELVTTLNGREIARGSAPFLNQEFEAIAKHQERGG</sequence>
<organism evidence="5 6">
    <name type="scientific">Anaerostipes rhamnosivorans</name>
    <dbReference type="NCBI Taxonomy" id="1229621"/>
    <lineage>
        <taxon>Bacteria</taxon>
        <taxon>Bacillati</taxon>
        <taxon>Bacillota</taxon>
        <taxon>Clostridia</taxon>
        <taxon>Lachnospirales</taxon>
        <taxon>Lachnospiraceae</taxon>
        <taxon>Anaerostipes</taxon>
    </lineage>
</organism>
<feature type="domain" description="Phage tail tape measure protein" evidence="4">
    <location>
        <begin position="127"/>
        <end position="271"/>
    </location>
</feature>
<evidence type="ECO:0000256" key="3">
    <source>
        <dbReference type="SAM" id="Phobius"/>
    </source>
</evidence>
<proteinExistence type="predicted"/>
<evidence type="ECO:0000256" key="2">
    <source>
        <dbReference type="SAM" id="MobiDB-lite"/>
    </source>
</evidence>
<dbReference type="InterPro" id="IPR051002">
    <property type="entry name" value="UBA_autophagy_assoc_protein"/>
</dbReference>
<name>A0A4P8IBM1_9FIRM</name>
<dbReference type="Pfam" id="PF10145">
    <property type="entry name" value="PhageMin_Tail"/>
    <property type="match status" value="1"/>
</dbReference>
<gene>
    <name evidence="5" type="ORF">AR1Y2_0423</name>
</gene>
<keyword evidence="3" id="KW-1133">Transmembrane helix</keyword>
<accession>A0A4P8IBM1</accession>
<dbReference type="RefSeq" id="WP_137327489.1">
    <property type="nucleotide sequence ID" value="NZ_CP040058.1"/>
</dbReference>
<keyword evidence="6" id="KW-1185">Reference proteome</keyword>
<dbReference type="EMBL" id="CP040058">
    <property type="protein sequence ID" value="QCP33877.1"/>
    <property type="molecule type" value="Genomic_DNA"/>
</dbReference>